<dbReference type="KEGG" id="kna:B0W47_01280"/>
<name>A0A9N7GZ81_9PROT</name>
<evidence type="ECO:0000313" key="2">
    <source>
        <dbReference type="EMBL" id="AQU86307.1"/>
    </source>
</evidence>
<keyword evidence="1" id="KW-1133">Transmembrane helix</keyword>
<gene>
    <name evidence="2" type="ORF">B0W47_01280</name>
    <name evidence="3" type="ORF">CDI09_07440</name>
</gene>
<dbReference type="Proteomes" id="UP000247512">
    <property type="component" value="Unassembled WGS sequence"/>
</dbReference>
<keyword evidence="1" id="KW-0472">Membrane</keyword>
<evidence type="ECO:0000313" key="5">
    <source>
        <dbReference type="Proteomes" id="UP000247512"/>
    </source>
</evidence>
<evidence type="ECO:0000313" key="4">
    <source>
        <dbReference type="Proteomes" id="UP000189683"/>
    </source>
</evidence>
<organism evidence="2 4">
    <name type="scientific">Komagataeibacter nataicola</name>
    <dbReference type="NCBI Taxonomy" id="265960"/>
    <lineage>
        <taxon>Bacteria</taxon>
        <taxon>Pseudomonadati</taxon>
        <taxon>Pseudomonadota</taxon>
        <taxon>Alphaproteobacteria</taxon>
        <taxon>Acetobacterales</taxon>
        <taxon>Acetobacteraceae</taxon>
        <taxon>Komagataeibacter</taxon>
    </lineage>
</organism>
<reference evidence="4" key="1">
    <citation type="submission" date="2017-02" db="EMBL/GenBank/DDBJ databases">
        <title>zhang.</title>
        <authorList>
            <person name="Zhang H."/>
        </authorList>
    </citation>
    <scope>NUCLEOTIDE SEQUENCE [LARGE SCALE GENOMIC DNA]</scope>
    <source>
        <strain evidence="4">RZS01</strain>
    </source>
</reference>
<protein>
    <submittedName>
        <fullName evidence="2">Uncharacterized protein</fullName>
    </submittedName>
</protein>
<evidence type="ECO:0000313" key="3">
    <source>
        <dbReference type="EMBL" id="PYD66545.1"/>
    </source>
</evidence>
<dbReference type="AlphaFoldDB" id="A0A9N7GZ81"/>
<dbReference type="Proteomes" id="UP000189683">
    <property type="component" value="Chromosome"/>
</dbReference>
<reference evidence="2" key="2">
    <citation type="submission" date="2017-02" db="EMBL/GenBank/DDBJ databases">
        <authorList>
            <person name="Zhang H."/>
        </authorList>
    </citation>
    <scope>NUCLEOTIDE SEQUENCE</scope>
    <source>
        <strain evidence="2">RZS01</strain>
    </source>
</reference>
<sequence>MTIQDVDSIRNISFIAFYIQKRLFSIPDCLDQRATYFLIKFSISLYLFYLFYKYIYNIIYS</sequence>
<reference evidence="3 5" key="3">
    <citation type="submission" date="2017-06" db="EMBL/GenBank/DDBJ databases">
        <title>A draft genome sequence of Komagataeibacter nataicola LMG 1536.</title>
        <authorList>
            <person name="Skraban J."/>
            <person name="Cleenwerck I."/>
            <person name="Vandamme P."/>
            <person name="Trcek J."/>
        </authorList>
    </citation>
    <scope>NUCLEOTIDE SEQUENCE [LARGE SCALE GENOMIC DNA]</scope>
    <source>
        <strain evidence="3 5">LMG 1536</strain>
    </source>
</reference>
<dbReference type="EMBL" id="NIRT01000010">
    <property type="protein sequence ID" value="PYD66545.1"/>
    <property type="molecule type" value="Genomic_DNA"/>
</dbReference>
<proteinExistence type="predicted"/>
<keyword evidence="1" id="KW-0812">Transmembrane</keyword>
<dbReference type="EMBL" id="CP019875">
    <property type="protein sequence ID" value="AQU86307.1"/>
    <property type="molecule type" value="Genomic_DNA"/>
</dbReference>
<feature type="transmembrane region" description="Helical" evidence="1">
    <location>
        <begin position="34"/>
        <end position="52"/>
    </location>
</feature>
<accession>A0A9N7GZ81</accession>
<keyword evidence="5" id="KW-1185">Reference proteome</keyword>
<evidence type="ECO:0000256" key="1">
    <source>
        <dbReference type="SAM" id="Phobius"/>
    </source>
</evidence>